<evidence type="ECO:0000313" key="2">
    <source>
        <dbReference type="EMBL" id="KAF9943561.1"/>
    </source>
</evidence>
<feature type="compositionally biased region" description="Basic residues" evidence="1">
    <location>
        <begin position="49"/>
        <end position="59"/>
    </location>
</feature>
<proteinExistence type="predicted"/>
<comment type="caution">
    <text evidence="2">The sequence shown here is derived from an EMBL/GenBank/DDBJ whole genome shotgun (WGS) entry which is preliminary data.</text>
</comment>
<protein>
    <submittedName>
        <fullName evidence="2">Uncharacterized protein</fullName>
    </submittedName>
</protein>
<feature type="non-terminal residue" evidence="2">
    <location>
        <position position="165"/>
    </location>
</feature>
<evidence type="ECO:0000313" key="3">
    <source>
        <dbReference type="Proteomes" id="UP000749646"/>
    </source>
</evidence>
<sequence length="165" mass="17942">MDYYSIYRQNPLLLRPEGGQHDNRRVHGIHSGEGNASSTAADDSNHGAAKSKGKSKAKRNGPCANTATRHSKRPSVSLQSTTTQRVLRHQVAALPQPSKKAPSRPVPLSISHLSNVGESSSSANTASSSSQNGSKRKREAQEFVEESEEPPRSKRMFKKRAAEID</sequence>
<keyword evidence="3" id="KW-1185">Reference proteome</keyword>
<organism evidence="2 3">
    <name type="scientific">Modicella reniformis</name>
    <dbReference type="NCBI Taxonomy" id="1440133"/>
    <lineage>
        <taxon>Eukaryota</taxon>
        <taxon>Fungi</taxon>
        <taxon>Fungi incertae sedis</taxon>
        <taxon>Mucoromycota</taxon>
        <taxon>Mortierellomycotina</taxon>
        <taxon>Mortierellomycetes</taxon>
        <taxon>Mortierellales</taxon>
        <taxon>Mortierellaceae</taxon>
        <taxon>Modicella</taxon>
    </lineage>
</organism>
<reference evidence="2" key="1">
    <citation type="journal article" date="2020" name="Fungal Divers.">
        <title>Resolving the Mortierellaceae phylogeny through synthesis of multi-gene phylogenetics and phylogenomics.</title>
        <authorList>
            <person name="Vandepol N."/>
            <person name="Liber J."/>
            <person name="Desiro A."/>
            <person name="Na H."/>
            <person name="Kennedy M."/>
            <person name="Barry K."/>
            <person name="Grigoriev I.V."/>
            <person name="Miller A.N."/>
            <person name="O'Donnell K."/>
            <person name="Stajich J.E."/>
            <person name="Bonito G."/>
        </authorList>
    </citation>
    <scope>NUCLEOTIDE SEQUENCE</scope>
    <source>
        <strain evidence="2">MES-2147</strain>
    </source>
</reference>
<evidence type="ECO:0000256" key="1">
    <source>
        <dbReference type="SAM" id="MobiDB-lite"/>
    </source>
</evidence>
<dbReference type="EMBL" id="JAAAHW010009066">
    <property type="protein sequence ID" value="KAF9943561.1"/>
    <property type="molecule type" value="Genomic_DNA"/>
</dbReference>
<dbReference type="AlphaFoldDB" id="A0A9P6LTN3"/>
<name>A0A9P6LTN3_9FUNG</name>
<feature type="region of interest" description="Disordered" evidence="1">
    <location>
        <begin position="14"/>
        <end position="165"/>
    </location>
</feature>
<accession>A0A9P6LTN3</accession>
<dbReference type="Proteomes" id="UP000749646">
    <property type="component" value="Unassembled WGS sequence"/>
</dbReference>
<gene>
    <name evidence="2" type="ORF">BGZ65_000751</name>
</gene>
<feature type="compositionally biased region" description="Polar residues" evidence="1">
    <location>
        <begin position="63"/>
        <end position="85"/>
    </location>
</feature>
<feature type="compositionally biased region" description="Low complexity" evidence="1">
    <location>
        <begin position="119"/>
        <end position="133"/>
    </location>
</feature>